<reference evidence="1 2" key="1">
    <citation type="submission" date="2021-06" db="EMBL/GenBank/DDBJ databases">
        <authorList>
            <person name="Palmer J.M."/>
        </authorList>
    </citation>
    <scope>NUCLEOTIDE SEQUENCE [LARGE SCALE GENOMIC DNA]</scope>
    <source>
        <strain evidence="1 2">GA_2019</strain>
        <tissue evidence="1">Muscle</tissue>
    </source>
</reference>
<keyword evidence="2" id="KW-1185">Reference proteome</keyword>
<organism evidence="1 2">
    <name type="scientific">Goodea atripinnis</name>
    <dbReference type="NCBI Taxonomy" id="208336"/>
    <lineage>
        <taxon>Eukaryota</taxon>
        <taxon>Metazoa</taxon>
        <taxon>Chordata</taxon>
        <taxon>Craniata</taxon>
        <taxon>Vertebrata</taxon>
        <taxon>Euteleostomi</taxon>
        <taxon>Actinopterygii</taxon>
        <taxon>Neopterygii</taxon>
        <taxon>Teleostei</taxon>
        <taxon>Neoteleostei</taxon>
        <taxon>Acanthomorphata</taxon>
        <taxon>Ovalentaria</taxon>
        <taxon>Atherinomorphae</taxon>
        <taxon>Cyprinodontiformes</taxon>
        <taxon>Goodeidae</taxon>
        <taxon>Goodea</taxon>
    </lineage>
</organism>
<protein>
    <submittedName>
        <fullName evidence="1">Uncharacterized protein</fullName>
    </submittedName>
</protein>
<proteinExistence type="predicted"/>
<evidence type="ECO:0000313" key="1">
    <source>
        <dbReference type="EMBL" id="MEQ2168281.1"/>
    </source>
</evidence>
<sequence length="136" mass="15554">MKRYRIISFLTVSESDQTFPVSQSFHLLNARIMAEIILFKTFSFLQIQKFTSIDLLSIPAQVCMIVGLGSSGAHLQRQRTTNRRENPHMHEETMQTSCRKFSGWDSNTRPSSSRAQAGFPPSCFHTFPSYLTELAF</sequence>
<accession>A0ABV0NB46</accession>
<evidence type="ECO:0000313" key="2">
    <source>
        <dbReference type="Proteomes" id="UP001476798"/>
    </source>
</evidence>
<gene>
    <name evidence="1" type="ORF">GOODEAATRI_012726</name>
</gene>
<dbReference type="EMBL" id="JAHRIO010030812">
    <property type="protein sequence ID" value="MEQ2168281.1"/>
    <property type="molecule type" value="Genomic_DNA"/>
</dbReference>
<name>A0ABV0NB46_9TELE</name>
<dbReference type="Proteomes" id="UP001476798">
    <property type="component" value="Unassembled WGS sequence"/>
</dbReference>
<comment type="caution">
    <text evidence="1">The sequence shown here is derived from an EMBL/GenBank/DDBJ whole genome shotgun (WGS) entry which is preliminary data.</text>
</comment>